<gene>
    <name evidence="1" type="ORF">MRB53_027922</name>
</gene>
<sequence>MLQSGGPIPWFGGTRTHVKCQIGLIHFWLAKLDYLGPVSISACVSTQYTPGSVQRALSSAGIALNITHTGVEDISDKKLLVNMLLWAVDNPPPANYLMISGDHYFFNALCELSERGYNILRAQPRNVSGPVLDDANVWLWTSLSVGGAPFQSADSSLPLDAANAEMSKDVSSDPLHGKLLVEFVPESFQLGNQKGSDNSVLDNDFKGKWQWRSSTQYNMPRTSSTEFWLPPAETQGDSSDESYDASSQKGMSAIPQQNEVPTSKSLSINHKGALNPTVPGQALPFSIQHH</sequence>
<dbReference type="EMBL" id="CM056817">
    <property type="protein sequence ID" value="KAJ8619393.1"/>
    <property type="molecule type" value="Genomic_DNA"/>
</dbReference>
<reference evidence="1 2" key="1">
    <citation type="journal article" date="2022" name="Hortic Res">
        <title>A haplotype resolved chromosomal level avocado genome allows analysis of novel avocado genes.</title>
        <authorList>
            <person name="Nath O."/>
            <person name="Fletcher S.J."/>
            <person name="Hayward A."/>
            <person name="Shaw L.M."/>
            <person name="Masouleh A.K."/>
            <person name="Furtado A."/>
            <person name="Henry R.J."/>
            <person name="Mitter N."/>
        </authorList>
    </citation>
    <scope>NUCLEOTIDE SEQUENCE [LARGE SCALE GENOMIC DNA]</scope>
    <source>
        <strain evidence="2">cv. Hass</strain>
    </source>
</reference>
<proteinExistence type="predicted"/>
<accession>A0ACC2KEQ4</accession>
<name>A0ACC2KEQ4_PERAE</name>
<comment type="caution">
    <text evidence="1">The sequence shown here is derived from an EMBL/GenBank/DDBJ whole genome shotgun (WGS) entry which is preliminary data.</text>
</comment>
<evidence type="ECO:0000313" key="2">
    <source>
        <dbReference type="Proteomes" id="UP001234297"/>
    </source>
</evidence>
<keyword evidence="2" id="KW-1185">Reference proteome</keyword>
<dbReference type="Proteomes" id="UP001234297">
    <property type="component" value="Chromosome 9"/>
</dbReference>
<protein>
    <submittedName>
        <fullName evidence="1">Uncharacterized protein</fullName>
    </submittedName>
</protein>
<evidence type="ECO:0000313" key="1">
    <source>
        <dbReference type="EMBL" id="KAJ8619393.1"/>
    </source>
</evidence>
<organism evidence="1 2">
    <name type="scientific">Persea americana</name>
    <name type="common">Avocado</name>
    <dbReference type="NCBI Taxonomy" id="3435"/>
    <lineage>
        <taxon>Eukaryota</taxon>
        <taxon>Viridiplantae</taxon>
        <taxon>Streptophyta</taxon>
        <taxon>Embryophyta</taxon>
        <taxon>Tracheophyta</taxon>
        <taxon>Spermatophyta</taxon>
        <taxon>Magnoliopsida</taxon>
        <taxon>Magnoliidae</taxon>
        <taxon>Laurales</taxon>
        <taxon>Lauraceae</taxon>
        <taxon>Persea</taxon>
    </lineage>
</organism>